<dbReference type="RefSeq" id="WP_271092352.1">
    <property type="nucleotide sequence ID" value="NZ_JAPJZH010000023.1"/>
</dbReference>
<dbReference type="InterPro" id="IPR027417">
    <property type="entry name" value="P-loop_NTPase"/>
</dbReference>
<sequence length="373" mass="43111">MFVAGTHSYARPATTDQQISNHAINYLLPGSGRAFRSGQMQQQLCCSPARLCAQTASLRSIVPTEHVHICTLVMKQHTPEKQIVRFAFTHKTASMFAFRILKQLARNKRYCLYSRNNSPQNAHLVQPAYEGKSNILKRLLGKDRILLLGPEREYEMDEWLRQRFLEGKVANICQIRHPLDMMVSQYFSHGWIHPDTNFTDEKTRMRRRLQAGECSVFDYMKLEMNDESHFTGSYIIKKFDGLLEQGKRANTTILKYEDMYFTYGYWADRLNDALPKPLRNRNLLERLAPDFGEPAKRLASRFYDDPLEYVSEYRIGQQNHVRSAKPGDHVNFLSGDQIDMLMEVLCENPIIRQFYGNKSEKAPAGGDRSSPAV</sequence>
<keyword evidence="2" id="KW-1185">Reference proteome</keyword>
<proteinExistence type="predicted"/>
<dbReference type="Gene3D" id="3.40.50.300">
    <property type="entry name" value="P-loop containing nucleotide triphosphate hydrolases"/>
    <property type="match status" value="1"/>
</dbReference>
<dbReference type="Proteomes" id="UP001148313">
    <property type="component" value="Unassembled WGS sequence"/>
</dbReference>
<comment type="caution">
    <text evidence="1">The sequence shown here is derived from an EMBL/GenBank/DDBJ whole genome shotgun (WGS) entry which is preliminary data.</text>
</comment>
<gene>
    <name evidence="1" type="ORF">OOZ53_24220</name>
</gene>
<dbReference type="SUPFAM" id="SSF52540">
    <property type="entry name" value="P-loop containing nucleoside triphosphate hydrolases"/>
    <property type="match status" value="1"/>
</dbReference>
<organism evidence="1 2">
    <name type="scientific">Hoeflea poritis</name>
    <dbReference type="NCBI Taxonomy" id="2993659"/>
    <lineage>
        <taxon>Bacteria</taxon>
        <taxon>Pseudomonadati</taxon>
        <taxon>Pseudomonadota</taxon>
        <taxon>Alphaproteobacteria</taxon>
        <taxon>Hyphomicrobiales</taxon>
        <taxon>Rhizobiaceae</taxon>
        <taxon>Hoeflea</taxon>
    </lineage>
</organism>
<name>A0ABT4VUW2_9HYPH</name>
<dbReference type="EMBL" id="JAPJZH010000023">
    <property type="protein sequence ID" value="MDA4848486.1"/>
    <property type="molecule type" value="Genomic_DNA"/>
</dbReference>
<evidence type="ECO:0000313" key="1">
    <source>
        <dbReference type="EMBL" id="MDA4848486.1"/>
    </source>
</evidence>
<protein>
    <recommendedName>
        <fullName evidence="3">Sulfotransferase domain-containing protein</fullName>
    </recommendedName>
</protein>
<evidence type="ECO:0000313" key="2">
    <source>
        <dbReference type="Proteomes" id="UP001148313"/>
    </source>
</evidence>
<accession>A0ABT4VUW2</accession>
<reference evidence="1" key="1">
    <citation type="submission" date="2022-11" db="EMBL/GenBank/DDBJ databases">
        <title>Hoeflea poritis sp. nov., isolated from scleractinian coral Porites lutea.</title>
        <authorList>
            <person name="Zhang G."/>
            <person name="Wei Q."/>
            <person name="Cai L."/>
        </authorList>
    </citation>
    <scope>NUCLEOTIDE SEQUENCE</scope>
    <source>
        <strain evidence="1">E7-10</strain>
    </source>
</reference>
<evidence type="ECO:0008006" key="3">
    <source>
        <dbReference type="Google" id="ProtNLM"/>
    </source>
</evidence>